<proteinExistence type="predicted"/>
<reference evidence="3" key="1">
    <citation type="submission" date="2019-08" db="EMBL/GenBank/DDBJ databases">
        <authorList>
            <person name="Kucharzyk K."/>
            <person name="Murdoch R.W."/>
            <person name="Higgins S."/>
            <person name="Loffler F."/>
        </authorList>
    </citation>
    <scope>NUCLEOTIDE SEQUENCE</scope>
</reference>
<gene>
    <name evidence="3" type="ORF">SDC9_41270</name>
</gene>
<feature type="transmembrane region" description="Helical" evidence="2">
    <location>
        <begin position="7"/>
        <end position="28"/>
    </location>
</feature>
<evidence type="ECO:0000256" key="2">
    <source>
        <dbReference type="SAM" id="Phobius"/>
    </source>
</evidence>
<feature type="transmembrane region" description="Helical" evidence="2">
    <location>
        <begin position="34"/>
        <end position="54"/>
    </location>
</feature>
<evidence type="ECO:0000313" key="3">
    <source>
        <dbReference type="EMBL" id="MPL95106.1"/>
    </source>
</evidence>
<keyword evidence="2" id="KW-1133">Transmembrane helix</keyword>
<keyword evidence="2" id="KW-0472">Membrane</keyword>
<name>A0A644VUT7_9ZZZZ</name>
<sequence>MYSLLKLVIRIVFYILETNLANTLLQLYNTMELLFQIIAAIGSIATFGAFVMLFRKDKDKQAQITKLSIIAATLENQAESLNKQNDLLAQQVDIFRNTSILKEQNQVALEKLRDIEEQKIKLSVKPNIWTNGGMEKGYQNELQIDISNKGEVANLLEFRLISDDLTLHNLHLPYELEKGKGRYIFAKGKSNKAIKNCEYQIDVIYEDSLKNRYCSTFIGKGAIAKITETKEIEK</sequence>
<feature type="coiled-coil region" evidence="1">
    <location>
        <begin position="64"/>
        <end position="118"/>
    </location>
</feature>
<organism evidence="3">
    <name type="scientific">bioreactor metagenome</name>
    <dbReference type="NCBI Taxonomy" id="1076179"/>
    <lineage>
        <taxon>unclassified sequences</taxon>
        <taxon>metagenomes</taxon>
        <taxon>ecological metagenomes</taxon>
    </lineage>
</organism>
<dbReference type="AlphaFoldDB" id="A0A644VUT7"/>
<comment type="caution">
    <text evidence="3">The sequence shown here is derived from an EMBL/GenBank/DDBJ whole genome shotgun (WGS) entry which is preliminary data.</text>
</comment>
<accession>A0A644VUT7</accession>
<dbReference type="EMBL" id="VSSQ01000454">
    <property type="protein sequence ID" value="MPL95106.1"/>
    <property type="molecule type" value="Genomic_DNA"/>
</dbReference>
<protein>
    <submittedName>
        <fullName evidence="3">Uncharacterized protein</fullName>
    </submittedName>
</protein>
<evidence type="ECO:0000256" key="1">
    <source>
        <dbReference type="SAM" id="Coils"/>
    </source>
</evidence>
<keyword evidence="1" id="KW-0175">Coiled coil</keyword>
<keyword evidence="2" id="KW-0812">Transmembrane</keyword>